<name>A0A7C3PJV9_9CYAN</name>
<keyword evidence="2" id="KW-0732">Signal</keyword>
<accession>A0A7C3PJV9</accession>
<reference evidence="3" key="1">
    <citation type="journal article" date="2020" name="mSystems">
        <title>Genome- and Community-Level Interaction Insights into Carbon Utilization and Element Cycling Functions of Hydrothermarchaeota in Hydrothermal Sediment.</title>
        <authorList>
            <person name="Zhou Z."/>
            <person name="Liu Y."/>
            <person name="Xu W."/>
            <person name="Pan J."/>
            <person name="Luo Z.H."/>
            <person name="Li M."/>
        </authorList>
    </citation>
    <scope>NUCLEOTIDE SEQUENCE [LARGE SCALE GENOMIC DNA]</scope>
    <source>
        <strain evidence="3">SpSt-418</strain>
    </source>
</reference>
<feature type="signal peptide" evidence="2">
    <location>
        <begin position="1"/>
        <end position="22"/>
    </location>
</feature>
<proteinExistence type="predicted"/>
<dbReference type="EMBL" id="DSRU01000389">
    <property type="protein sequence ID" value="HFN01240.1"/>
    <property type="molecule type" value="Genomic_DNA"/>
</dbReference>
<gene>
    <name evidence="3" type="ORF">ENR64_26520</name>
</gene>
<evidence type="ECO:0000313" key="3">
    <source>
        <dbReference type="EMBL" id="HFN01240.1"/>
    </source>
</evidence>
<evidence type="ECO:0000256" key="2">
    <source>
        <dbReference type="SAM" id="SignalP"/>
    </source>
</evidence>
<comment type="caution">
    <text evidence="3">The sequence shown here is derived from an EMBL/GenBank/DDBJ whole genome shotgun (WGS) entry which is preliminary data.</text>
</comment>
<feature type="compositionally biased region" description="Polar residues" evidence="1">
    <location>
        <begin position="50"/>
        <end position="62"/>
    </location>
</feature>
<protein>
    <submittedName>
        <fullName evidence="3">Uncharacterized protein</fullName>
    </submittedName>
</protein>
<organism evidence="3">
    <name type="scientific">Oscillatoriales cyanobacterium SpSt-418</name>
    <dbReference type="NCBI Taxonomy" id="2282169"/>
    <lineage>
        <taxon>Bacteria</taxon>
        <taxon>Bacillati</taxon>
        <taxon>Cyanobacteriota</taxon>
        <taxon>Cyanophyceae</taxon>
        <taxon>Oscillatoriophycideae</taxon>
        <taxon>Oscillatoriales</taxon>
    </lineage>
</organism>
<sequence>MKNTLLIALVVLKLPVSGVPSASTETRLEQLSESNTVEKIHDNGSRQPVKKTSTQVLDASQQQPSFLRETTSEKTQLLNAIA</sequence>
<evidence type="ECO:0000256" key="1">
    <source>
        <dbReference type="SAM" id="MobiDB-lite"/>
    </source>
</evidence>
<dbReference type="AlphaFoldDB" id="A0A7C3PJV9"/>
<feature type="chain" id="PRO_5028263753" evidence="2">
    <location>
        <begin position="23"/>
        <end position="82"/>
    </location>
</feature>
<feature type="region of interest" description="Disordered" evidence="1">
    <location>
        <begin position="39"/>
        <end position="62"/>
    </location>
</feature>